<dbReference type="HAMAP" id="MF_01930">
    <property type="entry name" value="PurN"/>
    <property type="match status" value="1"/>
</dbReference>
<dbReference type="Proteomes" id="UP000182459">
    <property type="component" value="Chromosome"/>
</dbReference>
<dbReference type="EMBL" id="CP018093">
    <property type="protein sequence ID" value="APD49993.1"/>
    <property type="molecule type" value="Genomic_DNA"/>
</dbReference>
<proteinExistence type="inferred from homology"/>
<dbReference type="Gene3D" id="3.40.50.170">
    <property type="entry name" value="Formyl transferase, N-terminal domain"/>
    <property type="match status" value="1"/>
</dbReference>
<dbReference type="GO" id="GO:0004644">
    <property type="term" value="F:phosphoribosylglycinamide formyltransferase activity"/>
    <property type="evidence" value="ECO:0007669"/>
    <property type="project" value="UniProtKB-UniRule"/>
</dbReference>
<dbReference type="RefSeq" id="WP_014547703.1">
    <property type="nucleotide sequence ID" value="NZ_CP018093.1"/>
</dbReference>
<evidence type="ECO:0000313" key="9">
    <source>
        <dbReference type="Proteomes" id="UP000182459"/>
    </source>
</evidence>
<organism evidence="8 9">
    <name type="scientific">Francisella hispaniensis FSC454</name>
    <dbReference type="NCBI Taxonomy" id="1088883"/>
    <lineage>
        <taxon>Bacteria</taxon>
        <taxon>Pseudomonadati</taxon>
        <taxon>Pseudomonadota</taxon>
        <taxon>Gammaproteobacteria</taxon>
        <taxon>Thiotrichales</taxon>
        <taxon>Francisellaceae</taxon>
        <taxon>Francisella</taxon>
    </lineage>
</organism>
<gene>
    <name evidence="6" type="primary">purN</name>
    <name evidence="8" type="ORF">FSC454_01945</name>
</gene>
<dbReference type="SUPFAM" id="SSF53328">
    <property type="entry name" value="Formyltransferase"/>
    <property type="match status" value="1"/>
</dbReference>
<evidence type="ECO:0000256" key="2">
    <source>
        <dbReference type="ARBA" id="ARBA00022679"/>
    </source>
</evidence>
<feature type="domain" description="Formyl transferase N-terminal" evidence="7">
    <location>
        <begin position="5"/>
        <end position="186"/>
    </location>
</feature>
<feature type="site" description="Raises pKa of active site His" evidence="6">
    <location>
        <position position="149"/>
    </location>
</feature>
<dbReference type="EC" id="2.1.2.2" evidence="6"/>
<evidence type="ECO:0000259" key="7">
    <source>
        <dbReference type="Pfam" id="PF00551"/>
    </source>
</evidence>
<protein>
    <recommendedName>
        <fullName evidence="6">Phosphoribosylglycinamide formyltransferase</fullName>
        <ecNumber evidence="6">2.1.2.2</ecNumber>
    </recommendedName>
    <alternativeName>
        <fullName evidence="6">5'-phosphoribosylglycinamide transformylase</fullName>
    </alternativeName>
    <alternativeName>
        <fullName evidence="6">GAR transformylase</fullName>
        <shortName evidence="6">GART</shortName>
    </alternativeName>
</protein>
<evidence type="ECO:0000313" key="8">
    <source>
        <dbReference type="EMBL" id="APD49993.1"/>
    </source>
</evidence>
<dbReference type="PROSITE" id="PS00373">
    <property type="entry name" value="GART"/>
    <property type="match status" value="1"/>
</dbReference>
<dbReference type="PANTHER" id="PTHR43369">
    <property type="entry name" value="PHOSPHORIBOSYLGLYCINAMIDE FORMYLTRANSFERASE"/>
    <property type="match status" value="1"/>
</dbReference>
<comment type="function">
    <text evidence="6">Catalyzes the transfer of a formyl group from 10-formyltetrahydrofolate to 5-phospho-ribosyl-glycinamide (GAR), producing 5-phospho-ribosyl-N-formylglycinamide (FGAR) and tetrahydrofolate.</text>
</comment>
<dbReference type="InterPro" id="IPR004607">
    <property type="entry name" value="GART"/>
</dbReference>
<dbReference type="NCBIfam" id="TIGR00639">
    <property type="entry name" value="PurN"/>
    <property type="match status" value="1"/>
</dbReference>
<feature type="active site" description="Proton donor" evidence="6">
    <location>
        <position position="110"/>
    </location>
</feature>
<keyword evidence="9" id="KW-1185">Reference proteome</keyword>
<dbReference type="KEGG" id="fhi:FSC454_01945"/>
<evidence type="ECO:0000256" key="3">
    <source>
        <dbReference type="ARBA" id="ARBA00022755"/>
    </source>
</evidence>
<dbReference type="InterPro" id="IPR001555">
    <property type="entry name" value="GART_AS"/>
</dbReference>
<evidence type="ECO:0000256" key="1">
    <source>
        <dbReference type="ARBA" id="ARBA00005054"/>
    </source>
</evidence>
<evidence type="ECO:0000256" key="5">
    <source>
        <dbReference type="ARBA" id="ARBA00047664"/>
    </source>
</evidence>
<evidence type="ECO:0000256" key="4">
    <source>
        <dbReference type="ARBA" id="ARBA00038440"/>
    </source>
</evidence>
<sequence>MSKLNLVILGSTRGTNMQAIIDAIANKQLNAQINLVISNKQDAYILQRAVAHNITAKYITAKDLTREQYDQIVVAEIKKYNPDLILLIGFMRILSPVFIKAFEGKILNIHPSLLPKYAGLMDLAVHQSVITAGDNVSGCTIHQVSEEVDGGDIVLQLKCDVTKDDTAESLKTKVQALESKAWIQVIKNWKKT</sequence>
<dbReference type="GO" id="GO:0006189">
    <property type="term" value="P:'de novo' IMP biosynthetic process"/>
    <property type="evidence" value="ECO:0007669"/>
    <property type="project" value="UniProtKB-UniRule"/>
</dbReference>
<keyword evidence="2 6" id="KW-0808">Transferase</keyword>
<feature type="binding site" evidence="6">
    <location>
        <position position="108"/>
    </location>
    <ligand>
        <name>(6R)-10-formyltetrahydrofolate</name>
        <dbReference type="ChEBI" id="CHEBI:195366"/>
    </ligand>
</feature>
<feature type="binding site" evidence="6">
    <location>
        <position position="66"/>
    </location>
    <ligand>
        <name>(6R)-10-formyltetrahydrofolate</name>
        <dbReference type="ChEBI" id="CHEBI:195366"/>
    </ligand>
</feature>
<keyword evidence="3 6" id="KW-0658">Purine biosynthesis</keyword>
<accession>A0AAC9NNM3</accession>
<dbReference type="InterPro" id="IPR002376">
    <property type="entry name" value="Formyl_transf_N"/>
</dbReference>
<dbReference type="GO" id="GO:0005829">
    <property type="term" value="C:cytosol"/>
    <property type="evidence" value="ECO:0007669"/>
    <property type="project" value="TreeGrafter"/>
</dbReference>
<dbReference type="Pfam" id="PF00551">
    <property type="entry name" value="Formyl_trans_N"/>
    <property type="match status" value="1"/>
</dbReference>
<feature type="binding site" evidence="6">
    <location>
        <begin position="91"/>
        <end position="94"/>
    </location>
    <ligand>
        <name>(6R)-10-formyltetrahydrofolate</name>
        <dbReference type="ChEBI" id="CHEBI:195366"/>
    </ligand>
</feature>
<comment type="pathway">
    <text evidence="1 6">Purine metabolism; IMP biosynthesis via de novo pathway; N(2)-formyl-N(1)-(5-phospho-D-ribosyl)glycinamide from N(1)-(5-phospho-D-ribosyl)glycinamide (10-formyl THF route): step 1/1.</text>
</comment>
<comment type="similarity">
    <text evidence="4 6">Belongs to the GART family.</text>
</comment>
<feature type="binding site" evidence="6">
    <location>
        <begin position="14"/>
        <end position="16"/>
    </location>
    <ligand>
        <name>N(1)-(5-phospho-beta-D-ribosyl)glycinamide</name>
        <dbReference type="ChEBI" id="CHEBI:143788"/>
    </ligand>
</feature>
<reference evidence="8 9" key="1">
    <citation type="submission" date="2016-11" db="EMBL/GenBank/DDBJ databases">
        <authorList>
            <person name="Hagglund E."/>
            <person name="Bystrom M."/>
            <person name="Naslund J."/>
            <person name="Stenberg P."/>
            <person name="Sjodin A."/>
        </authorList>
    </citation>
    <scope>NUCLEOTIDE SEQUENCE [LARGE SCALE GENOMIC DNA]</scope>
    <source>
        <strain evidence="8 9">CCUG 58020</strain>
    </source>
</reference>
<dbReference type="PANTHER" id="PTHR43369:SF2">
    <property type="entry name" value="PHOSPHORIBOSYLGLYCINAMIDE FORMYLTRANSFERASE"/>
    <property type="match status" value="1"/>
</dbReference>
<evidence type="ECO:0000256" key="6">
    <source>
        <dbReference type="HAMAP-Rule" id="MF_01930"/>
    </source>
</evidence>
<dbReference type="CDD" id="cd08645">
    <property type="entry name" value="FMT_core_GART"/>
    <property type="match status" value="1"/>
</dbReference>
<dbReference type="InterPro" id="IPR036477">
    <property type="entry name" value="Formyl_transf_N_sf"/>
</dbReference>
<dbReference type="AlphaFoldDB" id="A0AAC9NNM3"/>
<name>A0AAC9NNM3_9GAMM</name>
<comment type="catalytic activity">
    <reaction evidence="5 6">
        <text>N(1)-(5-phospho-beta-D-ribosyl)glycinamide + (6R)-10-formyltetrahydrofolate = N(2)-formyl-N(1)-(5-phospho-beta-D-ribosyl)glycinamide + (6S)-5,6,7,8-tetrahydrofolate + H(+)</text>
        <dbReference type="Rhea" id="RHEA:15053"/>
        <dbReference type="ChEBI" id="CHEBI:15378"/>
        <dbReference type="ChEBI" id="CHEBI:57453"/>
        <dbReference type="ChEBI" id="CHEBI:143788"/>
        <dbReference type="ChEBI" id="CHEBI:147286"/>
        <dbReference type="ChEBI" id="CHEBI:195366"/>
        <dbReference type="EC" id="2.1.2.2"/>
    </reaction>
</comment>